<dbReference type="EnsemblPlants" id="ONIVA10G00330.1">
    <property type="protein sequence ID" value="ONIVA10G00330.1"/>
    <property type="gene ID" value="ONIVA10G00330"/>
</dbReference>
<sequence length="66" mass="7151">MAMYGGVPIGHPVAGHMVLAAVGTPVMFPPATWRPRPRCTNDETTLAPPWMSPAHRPFQPGAIWAF</sequence>
<reference evidence="2" key="1">
    <citation type="submission" date="2015-04" db="UniProtKB">
        <authorList>
            <consortium name="EnsemblPlants"/>
        </authorList>
    </citation>
    <scope>IDENTIFICATION</scope>
    <source>
        <strain evidence="2">SL10</strain>
    </source>
</reference>
<proteinExistence type="predicted"/>
<evidence type="ECO:0000313" key="2">
    <source>
        <dbReference type="EnsemblPlants" id="ONIVA10G00330.1"/>
    </source>
</evidence>
<name>A0A0E0INU7_ORYNI</name>
<organism evidence="2">
    <name type="scientific">Oryza nivara</name>
    <name type="common">Indian wild rice</name>
    <name type="synonym">Oryza sativa f. spontanea</name>
    <dbReference type="NCBI Taxonomy" id="4536"/>
    <lineage>
        <taxon>Eukaryota</taxon>
        <taxon>Viridiplantae</taxon>
        <taxon>Streptophyta</taxon>
        <taxon>Embryophyta</taxon>
        <taxon>Tracheophyta</taxon>
        <taxon>Spermatophyta</taxon>
        <taxon>Magnoliopsida</taxon>
        <taxon>Liliopsida</taxon>
        <taxon>Poales</taxon>
        <taxon>Poaceae</taxon>
        <taxon>BOP clade</taxon>
        <taxon>Oryzoideae</taxon>
        <taxon>Oryzeae</taxon>
        <taxon>Oryzinae</taxon>
        <taxon>Oryza</taxon>
    </lineage>
</organism>
<dbReference type="Proteomes" id="UP000006591">
    <property type="component" value="Chromosome 10"/>
</dbReference>
<evidence type="ECO:0000313" key="3">
    <source>
        <dbReference type="Proteomes" id="UP000006591"/>
    </source>
</evidence>
<evidence type="ECO:0000256" key="1">
    <source>
        <dbReference type="SAM" id="MobiDB-lite"/>
    </source>
</evidence>
<accession>A0A0E0INU7</accession>
<protein>
    <submittedName>
        <fullName evidence="2">Uncharacterized protein</fullName>
    </submittedName>
</protein>
<reference evidence="2" key="2">
    <citation type="submission" date="2018-04" db="EMBL/GenBank/DDBJ databases">
        <title>OnivRS2 (Oryza nivara Reference Sequence Version 2).</title>
        <authorList>
            <person name="Zhang J."/>
            <person name="Kudrna D."/>
            <person name="Lee S."/>
            <person name="Talag J."/>
            <person name="Rajasekar S."/>
            <person name="Welchert J."/>
            <person name="Hsing Y.-I."/>
            <person name="Wing R.A."/>
        </authorList>
    </citation>
    <scope>NUCLEOTIDE SEQUENCE [LARGE SCALE GENOMIC DNA]</scope>
</reference>
<dbReference type="AlphaFoldDB" id="A0A0E0INU7"/>
<dbReference type="Gramene" id="ONIVA10G00330.1">
    <property type="protein sequence ID" value="ONIVA10G00330.1"/>
    <property type="gene ID" value="ONIVA10G00330"/>
</dbReference>
<dbReference type="HOGENOM" id="CLU_2835540_0_0_1"/>
<keyword evidence="3" id="KW-1185">Reference proteome</keyword>
<feature type="region of interest" description="Disordered" evidence="1">
    <location>
        <begin position="31"/>
        <end position="53"/>
    </location>
</feature>